<evidence type="ECO:0000313" key="3">
    <source>
        <dbReference type="EMBL" id="CAH1002488.1"/>
    </source>
</evidence>
<evidence type="ECO:0000256" key="2">
    <source>
        <dbReference type="SAM" id="Phobius"/>
    </source>
</evidence>
<dbReference type="RefSeq" id="WP_238752322.1">
    <property type="nucleotide sequence ID" value="NZ_CAKLPZ010000005.1"/>
</dbReference>
<keyword evidence="2" id="KW-0812">Transmembrane</keyword>
<evidence type="ECO:0000313" key="4">
    <source>
        <dbReference type="Proteomes" id="UP000837803"/>
    </source>
</evidence>
<comment type="caution">
    <text evidence="3">The sequence shown here is derived from an EMBL/GenBank/DDBJ whole genome shotgun (WGS) entry which is preliminary data.</text>
</comment>
<feature type="region of interest" description="Disordered" evidence="1">
    <location>
        <begin position="215"/>
        <end position="234"/>
    </location>
</feature>
<keyword evidence="2" id="KW-0472">Membrane</keyword>
<keyword evidence="2" id="KW-1133">Transmembrane helix</keyword>
<gene>
    <name evidence="3" type="ORF">LEM8419_03367</name>
</gene>
<dbReference type="Proteomes" id="UP000837803">
    <property type="component" value="Unassembled WGS sequence"/>
</dbReference>
<accession>A0ABM9B594</accession>
<evidence type="ECO:0000256" key="1">
    <source>
        <dbReference type="SAM" id="MobiDB-lite"/>
    </source>
</evidence>
<reference evidence="3" key="1">
    <citation type="submission" date="2021-12" db="EMBL/GenBank/DDBJ databases">
        <authorList>
            <person name="Rodrigo-Torres L."/>
            <person name="Arahal R. D."/>
            <person name="Lucena T."/>
        </authorList>
    </citation>
    <scope>NUCLEOTIDE SEQUENCE</scope>
    <source>
        <strain evidence="3">CECT 8419</strain>
    </source>
</reference>
<sequence>MHTDKLQDYIQDHRADFDDATPPAGLWDRVEAALSAGDADETVTTDPLESFVAEHREAFDDATPSLQFDQVIALPTKSGPALKVTHRRRRTFLYLMAIAASLLLMFTAYRFGNRAGYRAGQEQTVAQQLERLHPELAEAERFYQQRIDAELTKVDLVNDDPQLRRDLRELDAATAEIRNQLLEVPESQRPMLVNQLIEAHRTKLDILLRIQQHFPQSNSPGAPWPRSNTSTHES</sequence>
<feature type="transmembrane region" description="Helical" evidence="2">
    <location>
        <begin position="92"/>
        <end position="112"/>
    </location>
</feature>
<dbReference type="EMBL" id="CAKLPZ010000005">
    <property type="protein sequence ID" value="CAH1002488.1"/>
    <property type="molecule type" value="Genomic_DNA"/>
</dbReference>
<organism evidence="3 4">
    <name type="scientific">Neolewinella maritima</name>
    <dbReference type="NCBI Taxonomy" id="1383882"/>
    <lineage>
        <taxon>Bacteria</taxon>
        <taxon>Pseudomonadati</taxon>
        <taxon>Bacteroidota</taxon>
        <taxon>Saprospiria</taxon>
        <taxon>Saprospirales</taxon>
        <taxon>Lewinellaceae</taxon>
        <taxon>Neolewinella</taxon>
    </lineage>
</organism>
<name>A0ABM9B594_9BACT</name>
<proteinExistence type="predicted"/>
<protein>
    <recommendedName>
        <fullName evidence="5">Anti-sigma factor</fullName>
    </recommendedName>
</protein>
<keyword evidence="4" id="KW-1185">Reference proteome</keyword>
<evidence type="ECO:0008006" key="5">
    <source>
        <dbReference type="Google" id="ProtNLM"/>
    </source>
</evidence>